<dbReference type="EMBL" id="LR796569">
    <property type="protein sequence ID" value="CAB4151386.1"/>
    <property type="molecule type" value="Genomic_DNA"/>
</dbReference>
<name>A0A6J5N2A7_9CAUD</name>
<sequence length="249" mass="27780">MAFQLIQDASLSAVVQNLAAMVGYPVPNDPAGDTDPAVGQMVQAVNLAGTDMLSLHDWQELTKPYTISIIADAPGQTEKAFALPEDFYEFIDQTQWNATNQLPALGPISPQFWQQLLIRTALPTLSFYWQVRDNMLYILAPPVGAQSLTFFYQSLAWVRDQDNPNLYKNRVTKNGDIILLDAYLTTLLARVKWLEMKGFDSAAAMRDFQVNFENRKGNERGAPVLSMVRTFGLPLIQPMTNLPDTGYGA</sequence>
<accession>A0A6J5N2A7</accession>
<gene>
    <name evidence="1" type="ORF">UFOVP601_13</name>
</gene>
<organism evidence="1">
    <name type="scientific">uncultured Caudovirales phage</name>
    <dbReference type="NCBI Taxonomy" id="2100421"/>
    <lineage>
        <taxon>Viruses</taxon>
        <taxon>Duplodnaviria</taxon>
        <taxon>Heunggongvirae</taxon>
        <taxon>Uroviricota</taxon>
        <taxon>Caudoviricetes</taxon>
        <taxon>Peduoviridae</taxon>
        <taxon>Maltschvirus</taxon>
        <taxon>Maltschvirus maltsch</taxon>
    </lineage>
</organism>
<protein>
    <submittedName>
        <fullName evidence="1">Uncharacterized protein</fullName>
    </submittedName>
</protein>
<proteinExistence type="predicted"/>
<reference evidence="1" key="1">
    <citation type="submission" date="2020-04" db="EMBL/GenBank/DDBJ databases">
        <authorList>
            <person name="Chiriac C."/>
            <person name="Salcher M."/>
            <person name="Ghai R."/>
            <person name="Kavagutti S V."/>
        </authorList>
    </citation>
    <scope>NUCLEOTIDE SEQUENCE</scope>
</reference>
<evidence type="ECO:0000313" key="1">
    <source>
        <dbReference type="EMBL" id="CAB4151386.1"/>
    </source>
</evidence>